<accession>A0A511F702</accession>
<comment type="caution">
    <text evidence="3">The sequence shown here is derived from an EMBL/GenBank/DDBJ whole genome shotgun (WGS) entry which is preliminary data.</text>
</comment>
<keyword evidence="2" id="KW-0812">Transmembrane</keyword>
<gene>
    <name evidence="3" type="ORF">CHO01_01880</name>
    <name evidence="4" type="ORF">HNR08_002871</name>
</gene>
<evidence type="ECO:0000313" key="5">
    <source>
        <dbReference type="Proteomes" id="UP000321723"/>
    </source>
</evidence>
<evidence type="ECO:0000256" key="2">
    <source>
        <dbReference type="SAM" id="Phobius"/>
    </source>
</evidence>
<dbReference type="RefSeq" id="WP_146832147.1">
    <property type="nucleotide sequence ID" value="NZ_BJVQ01000002.1"/>
</dbReference>
<keyword evidence="2" id="KW-1133">Transmembrane helix</keyword>
<feature type="region of interest" description="Disordered" evidence="1">
    <location>
        <begin position="1"/>
        <end position="23"/>
    </location>
</feature>
<dbReference type="Proteomes" id="UP000564629">
    <property type="component" value="Unassembled WGS sequence"/>
</dbReference>
<feature type="transmembrane region" description="Helical" evidence="2">
    <location>
        <begin position="69"/>
        <end position="93"/>
    </location>
</feature>
<dbReference type="InterPro" id="IPR046291">
    <property type="entry name" value="DUF6328"/>
</dbReference>
<feature type="transmembrane region" description="Helical" evidence="2">
    <location>
        <begin position="114"/>
        <end position="133"/>
    </location>
</feature>
<keyword evidence="5" id="KW-1185">Reference proteome</keyword>
<evidence type="ECO:0000313" key="3">
    <source>
        <dbReference type="EMBL" id="GEL45072.1"/>
    </source>
</evidence>
<name>A0A511F702_9CELL</name>
<dbReference type="OrthoDB" id="3625784at2"/>
<evidence type="ECO:0000313" key="4">
    <source>
        <dbReference type="EMBL" id="MBB5474135.1"/>
    </source>
</evidence>
<dbReference type="EMBL" id="JACHDN010000001">
    <property type="protein sequence ID" value="MBB5474135.1"/>
    <property type="molecule type" value="Genomic_DNA"/>
</dbReference>
<reference evidence="4 6" key="2">
    <citation type="submission" date="2020-08" db="EMBL/GenBank/DDBJ databases">
        <title>Sequencing the genomes of 1000 actinobacteria strains.</title>
        <authorList>
            <person name="Klenk H.-P."/>
        </authorList>
    </citation>
    <scope>NUCLEOTIDE SEQUENCE [LARGE SCALE GENOMIC DNA]</scope>
    <source>
        <strain evidence="4 6">DSM 9581</strain>
    </source>
</reference>
<reference evidence="3 5" key="1">
    <citation type="submission" date="2019-07" db="EMBL/GenBank/DDBJ databases">
        <title>Whole genome shotgun sequence of Cellulomonas hominis NBRC 16055.</title>
        <authorList>
            <person name="Hosoyama A."/>
            <person name="Uohara A."/>
            <person name="Ohji S."/>
            <person name="Ichikawa N."/>
        </authorList>
    </citation>
    <scope>NUCLEOTIDE SEQUENCE [LARGE SCALE GENOMIC DNA]</scope>
    <source>
        <strain evidence="3 5">NBRC 16055</strain>
    </source>
</reference>
<dbReference type="Pfam" id="PF19853">
    <property type="entry name" value="DUF6328"/>
    <property type="match status" value="1"/>
</dbReference>
<organism evidence="3 5">
    <name type="scientific">Cellulomonas hominis</name>
    <dbReference type="NCBI Taxonomy" id="156981"/>
    <lineage>
        <taxon>Bacteria</taxon>
        <taxon>Bacillati</taxon>
        <taxon>Actinomycetota</taxon>
        <taxon>Actinomycetes</taxon>
        <taxon>Micrococcales</taxon>
        <taxon>Cellulomonadaceae</taxon>
        <taxon>Cellulomonas</taxon>
    </lineage>
</organism>
<evidence type="ECO:0000313" key="6">
    <source>
        <dbReference type="Proteomes" id="UP000564629"/>
    </source>
</evidence>
<proteinExistence type="predicted"/>
<feature type="transmembrane region" description="Helical" evidence="2">
    <location>
        <begin position="139"/>
        <end position="158"/>
    </location>
</feature>
<dbReference type="Proteomes" id="UP000321723">
    <property type="component" value="Unassembled WGS sequence"/>
</dbReference>
<keyword evidence="2" id="KW-0472">Membrane</keyword>
<evidence type="ECO:0008006" key="7">
    <source>
        <dbReference type="Google" id="ProtNLM"/>
    </source>
</evidence>
<feature type="compositionally biased region" description="Basic and acidic residues" evidence="1">
    <location>
        <begin position="10"/>
        <end position="23"/>
    </location>
</feature>
<protein>
    <recommendedName>
        <fullName evidence="7">Sodium:proton antiporter</fullName>
    </recommendedName>
</protein>
<sequence>MADDAAQPDADPRDGRNETATERMDRNWNELLQELRVAQTGVQILTGFLLTVPFQQRFLDLDQYQKTCYLVLVVLAVAATGFIVAPVSLHRILFRRHLKRELVESADTLAQTGLALLALVLAGSALLLFDVVVGRTAGWVAGVAVLVGLAVVWVAVPLRLSNRARRE</sequence>
<evidence type="ECO:0000256" key="1">
    <source>
        <dbReference type="SAM" id="MobiDB-lite"/>
    </source>
</evidence>
<dbReference type="AlphaFoldDB" id="A0A511F702"/>
<dbReference type="EMBL" id="BJVQ01000002">
    <property type="protein sequence ID" value="GEL45072.1"/>
    <property type="molecule type" value="Genomic_DNA"/>
</dbReference>